<dbReference type="InterPro" id="IPR001387">
    <property type="entry name" value="Cro/C1-type_HTH"/>
</dbReference>
<dbReference type="CDD" id="cd00093">
    <property type="entry name" value="HTH_XRE"/>
    <property type="match status" value="1"/>
</dbReference>
<dbReference type="Proteomes" id="UP001222603">
    <property type="component" value="Unassembled WGS sequence"/>
</dbReference>
<organism evidence="3 4">
    <name type="scientific">Bacteroides uniformis</name>
    <dbReference type="NCBI Taxonomy" id="820"/>
    <lineage>
        <taxon>Bacteria</taxon>
        <taxon>Pseudomonadati</taxon>
        <taxon>Bacteroidota</taxon>
        <taxon>Bacteroidia</taxon>
        <taxon>Bacteroidales</taxon>
        <taxon>Bacteroidaceae</taxon>
        <taxon>Bacteroides</taxon>
    </lineage>
</organism>
<reference evidence="2" key="2">
    <citation type="submission" date="2022-10" db="EMBL/GenBank/DDBJ databases">
        <title>Human gut microbiome strain richness.</title>
        <authorList>
            <person name="Chen-Liaw A."/>
        </authorList>
    </citation>
    <scope>NUCLEOTIDE SEQUENCE</scope>
    <source>
        <strain evidence="2">1001713st1_F9_1001713B170221_170320</strain>
    </source>
</reference>
<protein>
    <submittedName>
        <fullName evidence="2 3">Transcriptional regulator</fullName>
    </submittedName>
</protein>
<proteinExistence type="predicted"/>
<dbReference type="Proteomes" id="UP000186549">
    <property type="component" value="Unassembled WGS sequence"/>
</dbReference>
<reference evidence="3 4" key="1">
    <citation type="journal article" date="2016" name="Nat. Biotechnol.">
        <title>Measurement of bacterial replication rates in microbial communities.</title>
        <authorList>
            <person name="Brown C.T."/>
            <person name="Olm M.R."/>
            <person name="Thomas B.C."/>
            <person name="Banfield J.F."/>
        </authorList>
    </citation>
    <scope>NUCLEOTIDE SEQUENCE [LARGE SCALE GENOMIC DNA]</scope>
    <source>
        <strain evidence="3">45_41</strain>
    </source>
</reference>
<dbReference type="GeneID" id="93117227"/>
<dbReference type="Pfam" id="PF01381">
    <property type="entry name" value="HTH_3"/>
    <property type="match status" value="1"/>
</dbReference>
<dbReference type="SMART" id="SM00530">
    <property type="entry name" value="HTH_XRE"/>
    <property type="match status" value="1"/>
</dbReference>
<evidence type="ECO:0000313" key="4">
    <source>
        <dbReference type="Proteomes" id="UP000186549"/>
    </source>
</evidence>
<gene>
    <name evidence="3" type="ORF">BHV79_11875</name>
    <name evidence="2" type="ORF">POZ10_19280</name>
</gene>
<sequence length="101" mass="11349">MANFLLIRELCELKKITIRELASRIGKEDSSIQAIVRNGSTNTKTIEAIAKVLEVPVGVFFDDIPITGIKSNELDKDAKIADLERIIEEKERLIQVLLSKK</sequence>
<dbReference type="SUPFAM" id="SSF47413">
    <property type="entry name" value="lambda repressor-like DNA-binding domains"/>
    <property type="match status" value="1"/>
</dbReference>
<dbReference type="InterPro" id="IPR010982">
    <property type="entry name" value="Lambda_DNA-bd_dom_sf"/>
</dbReference>
<evidence type="ECO:0000313" key="2">
    <source>
        <dbReference type="EMBL" id="MDC1902758.1"/>
    </source>
</evidence>
<dbReference type="RefSeq" id="WP_004303408.1">
    <property type="nucleotide sequence ID" value="NZ_JADNHF010000015.1"/>
</dbReference>
<dbReference type="EMBL" id="MNQU01000237">
    <property type="protein sequence ID" value="OKZ32040.1"/>
    <property type="molecule type" value="Genomic_DNA"/>
</dbReference>
<evidence type="ECO:0000313" key="3">
    <source>
        <dbReference type="EMBL" id="OKZ32040.1"/>
    </source>
</evidence>
<evidence type="ECO:0000259" key="1">
    <source>
        <dbReference type="PROSITE" id="PS50943"/>
    </source>
</evidence>
<name>A0A1Q6HZG5_BACUN</name>
<accession>A0A1Q6HZG5</accession>
<dbReference type="EMBL" id="JAQNSI010000539">
    <property type="protein sequence ID" value="MDC1902758.1"/>
    <property type="molecule type" value="Genomic_DNA"/>
</dbReference>
<dbReference type="GO" id="GO:0003677">
    <property type="term" value="F:DNA binding"/>
    <property type="evidence" value="ECO:0007669"/>
    <property type="project" value="InterPro"/>
</dbReference>
<comment type="caution">
    <text evidence="3">The sequence shown here is derived from an EMBL/GenBank/DDBJ whole genome shotgun (WGS) entry which is preliminary data.</text>
</comment>
<feature type="domain" description="HTH cro/C1-type" evidence="1">
    <location>
        <begin position="7"/>
        <end position="60"/>
    </location>
</feature>
<dbReference type="AlphaFoldDB" id="A0A1Q6HZG5"/>
<dbReference type="PROSITE" id="PS50943">
    <property type="entry name" value="HTH_CROC1"/>
    <property type="match status" value="1"/>
</dbReference>
<dbReference type="Gene3D" id="1.10.260.40">
    <property type="entry name" value="lambda repressor-like DNA-binding domains"/>
    <property type="match status" value="1"/>
</dbReference>